<evidence type="ECO:0000313" key="8">
    <source>
        <dbReference type="EMBL" id="CAA3018860.1"/>
    </source>
</evidence>
<evidence type="ECO:0000256" key="5">
    <source>
        <dbReference type="ARBA" id="ARBA00022989"/>
    </source>
</evidence>
<proteinExistence type="predicted"/>
<dbReference type="Pfam" id="PF07714">
    <property type="entry name" value="PK_Tyr_Ser-Thr"/>
    <property type="match status" value="1"/>
</dbReference>
<evidence type="ECO:0000256" key="6">
    <source>
        <dbReference type="ARBA" id="ARBA00023136"/>
    </source>
</evidence>
<keyword evidence="5" id="KW-1133">Transmembrane helix</keyword>
<evidence type="ECO:0000256" key="4">
    <source>
        <dbReference type="ARBA" id="ARBA00022737"/>
    </source>
</evidence>
<evidence type="ECO:0000259" key="7">
    <source>
        <dbReference type="PROSITE" id="PS50011"/>
    </source>
</evidence>
<dbReference type="GO" id="GO:0005524">
    <property type="term" value="F:ATP binding"/>
    <property type="evidence" value="ECO:0007669"/>
    <property type="project" value="InterPro"/>
</dbReference>
<keyword evidence="3" id="KW-0812">Transmembrane</keyword>
<protein>
    <submittedName>
        <fullName evidence="8">Serine threonine kinase</fullName>
    </submittedName>
</protein>
<comment type="caution">
    <text evidence="8">The sequence shown here is derived from an EMBL/GenBank/DDBJ whole genome shotgun (WGS) entry which is preliminary data.</text>
</comment>
<dbReference type="GO" id="GO:0004672">
    <property type="term" value="F:protein kinase activity"/>
    <property type="evidence" value="ECO:0007669"/>
    <property type="project" value="InterPro"/>
</dbReference>
<keyword evidence="8" id="KW-0418">Kinase</keyword>
<dbReference type="FunFam" id="3.30.200.20:FF:000661">
    <property type="entry name" value="Serine-threonine protein kinase plant-type"/>
    <property type="match status" value="1"/>
</dbReference>
<dbReference type="OrthoDB" id="1724816at2759"/>
<dbReference type="InterPro" id="IPR001245">
    <property type="entry name" value="Ser-Thr/Tyr_kinase_cat_dom"/>
</dbReference>
<evidence type="ECO:0000256" key="1">
    <source>
        <dbReference type="ARBA" id="ARBA00004370"/>
    </source>
</evidence>
<dbReference type="AlphaFoldDB" id="A0A8S0UFH7"/>
<keyword evidence="4" id="KW-0677">Repeat</keyword>
<comment type="subcellular location">
    <subcellularLocation>
        <location evidence="1">Membrane</location>
    </subcellularLocation>
</comment>
<dbReference type="PROSITE" id="PS50011">
    <property type="entry name" value="PROTEIN_KINASE_DOM"/>
    <property type="match status" value="1"/>
</dbReference>
<keyword evidence="2" id="KW-0433">Leucine-rich repeat</keyword>
<dbReference type="Proteomes" id="UP000594638">
    <property type="component" value="Unassembled WGS sequence"/>
</dbReference>
<dbReference type="PANTHER" id="PTHR27008">
    <property type="entry name" value="OS04G0122200 PROTEIN"/>
    <property type="match status" value="1"/>
</dbReference>
<evidence type="ECO:0000256" key="3">
    <source>
        <dbReference type="ARBA" id="ARBA00022692"/>
    </source>
</evidence>
<dbReference type="Gene3D" id="3.30.200.20">
    <property type="entry name" value="Phosphorylase Kinase, domain 1"/>
    <property type="match status" value="1"/>
</dbReference>
<feature type="domain" description="Protein kinase" evidence="7">
    <location>
        <begin position="42"/>
        <end position="137"/>
    </location>
</feature>
<dbReference type="GO" id="GO:0016020">
    <property type="term" value="C:membrane"/>
    <property type="evidence" value="ECO:0007669"/>
    <property type="project" value="UniProtKB-SubCell"/>
</dbReference>
<organism evidence="8 9">
    <name type="scientific">Olea europaea subsp. europaea</name>
    <dbReference type="NCBI Taxonomy" id="158383"/>
    <lineage>
        <taxon>Eukaryota</taxon>
        <taxon>Viridiplantae</taxon>
        <taxon>Streptophyta</taxon>
        <taxon>Embryophyta</taxon>
        <taxon>Tracheophyta</taxon>
        <taxon>Spermatophyta</taxon>
        <taxon>Magnoliopsida</taxon>
        <taxon>eudicotyledons</taxon>
        <taxon>Gunneridae</taxon>
        <taxon>Pentapetalae</taxon>
        <taxon>asterids</taxon>
        <taxon>lamiids</taxon>
        <taxon>Lamiales</taxon>
        <taxon>Oleaceae</taxon>
        <taxon>Oleeae</taxon>
        <taxon>Olea</taxon>
    </lineage>
</organism>
<gene>
    <name evidence="8" type="ORF">OLEA9_A090422</name>
</gene>
<sequence>MASAHAIGRYRRKHLVENGADFTPGTTLRVSYYELLQATEWYSESHLLGTLSLGSVYKGTLNNGRDVEVKVFNLQQQNAFKSFDVECEVLRNLRHRNLCKVISTCSNPNFKALVLEYMSNGSLEKWLYSNDYVLDIL</sequence>
<evidence type="ECO:0000256" key="2">
    <source>
        <dbReference type="ARBA" id="ARBA00022614"/>
    </source>
</evidence>
<name>A0A8S0UFH7_OLEEU</name>
<keyword evidence="9" id="KW-1185">Reference proteome</keyword>
<dbReference type="InterPro" id="IPR011009">
    <property type="entry name" value="Kinase-like_dom_sf"/>
</dbReference>
<keyword evidence="6" id="KW-0472">Membrane</keyword>
<dbReference type="InterPro" id="IPR051809">
    <property type="entry name" value="Plant_receptor-like_S/T_kinase"/>
</dbReference>
<evidence type="ECO:0000313" key="9">
    <source>
        <dbReference type="Proteomes" id="UP000594638"/>
    </source>
</evidence>
<dbReference type="PANTHER" id="PTHR27008:SF602">
    <property type="entry name" value="LRR RECEPTOR-LIKE SERINE_THREONINE-PROTEIN KINASE EFR"/>
    <property type="match status" value="1"/>
</dbReference>
<dbReference type="Gramene" id="OE9A090422T1">
    <property type="protein sequence ID" value="OE9A090422C1"/>
    <property type="gene ID" value="OE9A090422"/>
</dbReference>
<keyword evidence="8" id="KW-0808">Transferase</keyword>
<dbReference type="InterPro" id="IPR000719">
    <property type="entry name" value="Prot_kinase_dom"/>
</dbReference>
<dbReference type="SUPFAM" id="SSF56112">
    <property type="entry name" value="Protein kinase-like (PK-like)"/>
    <property type="match status" value="1"/>
</dbReference>
<reference evidence="8 9" key="1">
    <citation type="submission" date="2019-12" db="EMBL/GenBank/DDBJ databases">
        <authorList>
            <person name="Alioto T."/>
            <person name="Alioto T."/>
            <person name="Gomez Garrido J."/>
        </authorList>
    </citation>
    <scope>NUCLEOTIDE SEQUENCE [LARGE SCALE GENOMIC DNA]</scope>
</reference>
<dbReference type="EMBL" id="CACTIH010007952">
    <property type="protein sequence ID" value="CAA3018860.1"/>
    <property type="molecule type" value="Genomic_DNA"/>
</dbReference>
<accession>A0A8S0UFH7</accession>